<dbReference type="Pfam" id="PF15678">
    <property type="entry name" value="SPICE"/>
    <property type="match status" value="1"/>
</dbReference>
<evidence type="ECO:0000256" key="9">
    <source>
        <dbReference type="ARBA" id="ARBA00023306"/>
    </source>
</evidence>
<evidence type="ECO:0000313" key="14">
    <source>
        <dbReference type="Proteomes" id="UP000005408"/>
    </source>
</evidence>
<evidence type="ECO:0000256" key="1">
    <source>
        <dbReference type="ARBA" id="ARBA00004114"/>
    </source>
</evidence>
<dbReference type="AlphaFoldDB" id="A0A8W8JM85"/>
<evidence type="ECO:0000256" key="8">
    <source>
        <dbReference type="ARBA" id="ARBA00023212"/>
    </source>
</evidence>
<evidence type="ECO:0000256" key="11">
    <source>
        <dbReference type="SAM" id="Coils"/>
    </source>
</evidence>
<feature type="coiled-coil region" evidence="11">
    <location>
        <begin position="358"/>
        <end position="399"/>
    </location>
</feature>
<dbReference type="OrthoDB" id="6361178at2759"/>
<evidence type="ECO:0000256" key="7">
    <source>
        <dbReference type="ARBA" id="ARBA00023054"/>
    </source>
</evidence>
<comment type="subcellular location">
    <subcellularLocation>
        <location evidence="1">Cytoplasm</location>
        <location evidence="1">Cytoskeleton</location>
        <location evidence="1">Microtubule organizing center</location>
        <location evidence="1">Centrosome</location>
        <location evidence="1">Centriole</location>
    </subcellularLocation>
    <subcellularLocation>
        <location evidence="2">Cytoplasm</location>
        <location evidence="2">Cytoskeleton</location>
        <location evidence="2">Spindle</location>
    </subcellularLocation>
</comment>
<dbReference type="Proteomes" id="UP000005408">
    <property type="component" value="Unassembled WGS sequence"/>
</dbReference>
<evidence type="ECO:0000256" key="10">
    <source>
        <dbReference type="ARBA" id="ARBA00030722"/>
    </source>
</evidence>
<dbReference type="OMA" id="DRNVQMD"/>
<evidence type="ECO:0000256" key="2">
    <source>
        <dbReference type="ARBA" id="ARBA00004186"/>
    </source>
</evidence>
<keyword evidence="6" id="KW-0498">Mitosis</keyword>
<evidence type="ECO:0000256" key="4">
    <source>
        <dbReference type="ARBA" id="ARBA00022490"/>
    </source>
</evidence>
<feature type="region of interest" description="Disordered" evidence="12">
    <location>
        <begin position="555"/>
        <end position="618"/>
    </location>
</feature>
<sequence>MSFVRVRRSNSAGIPRKQKTHKKKPAWDDTIQDLTTLKATAEEIEQRKAAHRSKNALAARLEKISKEKAKKQDLSISNAEARQLAVMKEVLYDQQQLHDVLSKSDRMMAVVKDLFGDDPRRFTGFPNVTSAPNAENNGRSRSIVANLPDVKTRMETLSESMMDQSALNDLPETDSDSEEEMEPIMYQPKIDLNRFQRFLEAEEKNNTLSTISGQAHLSHMDQGPIQSTRIQDTQSLQTTRDDVCTTPPKKHNESIEMLRSPKSAMNDTQKIKKTKSRVEPDTTQHNSTFNLNELKKVLVQLENEIGDLETQTGRRPRAEQPRQESFSGYTMSLVDSVTKLSRYLKDCEIRLKTEALLREQLTEDVKQLTSLIDALTSDIIQTQEEYNTLKSEYRKYREETGQEIKALKVSLMNAGLYIPIEPEPPQMETTPPRGRMPAQSLLAQGMAIQNNSQNSQQPMAALPQHLNPTDMANPSAVLLSPPVRKTRIQQPKPETGPLPMMDFGQHLEEPAQSEQPPYHGRSLQQQGHLDISDLEHPESSHVPVPARSKVIQEVRVSSGREDHRHPVQSNVNIRQDPRGSVNTQSTTSQDSKSTGNQPAHVNVPRPTPLVQSTVQPQQNGQVDLTLQIAQLNKQHEEAQKRLQALLEQQQSQQKQRETAPQHGQYKLAVSNSSQPPSLQMGKSAGTSGGTTLLQQDPNRYPPQLISNGVNLPKTESLQQPSEQRGLPAYPVSPPISPISQRSDNFTIIQGMNQNARVNTAPPYGITVSLPTVDLSLDSSPSPR</sequence>
<organism evidence="13 14">
    <name type="scientific">Magallana gigas</name>
    <name type="common">Pacific oyster</name>
    <name type="synonym">Crassostrea gigas</name>
    <dbReference type="NCBI Taxonomy" id="29159"/>
    <lineage>
        <taxon>Eukaryota</taxon>
        <taxon>Metazoa</taxon>
        <taxon>Spiralia</taxon>
        <taxon>Lophotrochozoa</taxon>
        <taxon>Mollusca</taxon>
        <taxon>Bivalvia</taxon>
        <taxon>Autobranchia</taxon>
        <taxon>Pteriomorphia</taxon>
        <taxon>Ostreida</taxon>
        <taxon>Ostreoidea</taxon>
        <taxon>Ostreidae</taxon>
        <taxon>Magallana</taxon>
    </lineage>
</organism>
<reference evidence="13" key="1">
    <citation type="submission" date="2022-08" db="UniProtKB">
        <authorList>
            <consortium name="EnsemblMetazoa"/>
        </authorList>
    </citation>
    <scope>IDENTIFICATION</scope>
    <source>
        <strain evidence="13">05x7-T-G4-1.051#20</strain>
    </source>
</reference>
<dbReference type="PANTHER" id="PTHR31167">
    <property type="entry name" value="SPINDLE AND CENTRIOLE ASSOCIATED PROTEIN 1 SPICE1"/>
    <property type="match status" value="1"/>
</dbReference>
<dbReference type="GO" id="GO:0046599">
    <property type="term" value="P:regulation of centriole replication"/>
    <property type="evidence" value="ECO:0007669"/>
    <property type="project" value="TreeGrafter"/>
</dbReference>
<feature type="region of interest" description="Disordered" evidence="12">
    <location>
        <begin position="231"/>
        <end position="285"/>
    </location>
</feature>
<accession>A0A8W8JM85</accession>
<feature type="region of interest" description="Disordered" evidence="12">
    <location>
        <begin position="464"/>
        <end position="503"/>
    </location>
</feature>
<dbReference type="GO" id="GO:0005814">
    <property type="term" value="C:centriole"/>
    <property type="evidence" value="ECO:0007669"/>
    <property type="project" value="UniProtKB-SubCell"/>
</dbReference>
<proteinExistence type="predicted"/>
<dbReference type="EnsemblMetazoa" id="G2002.3">
    <property type="protein sequence ID" value="G2002.3:cds"/>
    <property type="gene ID" value="G2002"/>
</dbReference>
<keyword evidence="8" id="KW-0206">Cytoskeleton</keyword>
<feature type="compositionally biased region" description="Polar residues" evidence="12">
    <location>
        <begin position="609"/>
        <end position="618"/>
    </location>
</feature>
<name>A0A8W8JM85_MAGGI</name>
<feature type="region of interest" description="Disordered" evidence="12">
    <location>
        <begin position="646"/>
        <end position="702"/>
    </location>
</feature>
<keyword evidence="9" id="KW-0131">Cell cycle</keyword>
<evidence type="ECO:0000256" key="5">
    <source>
        <dbReference type="ARBA" id="ARBA00022618"/>
    </source>
</evidence>
<feature type="coiled-coil region" evidence="11">
    <location>
        <begin position="34"/>
        <end position="74"/>
    </location>
</feature>
<dbReference type="GO" id="GO:0005819">
    <property type="term" value="C:spindle"/>
    <property type="evidence" value="ECO:0007669"/>
    <property type="project" value="UniProtKB-SubCell"/>
</dbReference>
<dbReference type="GO" id="GO:0090307">
    <property type="term" value="P:mitotic spindle assembly"/>
    <property type="evidence" value="ECO:0007669"/>
    <property type="project" value="InterPro"/>
</dbReference>
<keyword evidence="7 11" id="KW-0175">Coiled coil</keyword>
<evidence type="ECO:0000256" key="6">
    <source>
        <dbReference type="ARBA" id="ARBA00022776"/>
    </source>
</evidence>
<dbReference type="InterPro" id="IPR031387">
    <property type="entry name" value="SPICE1"/>
</dbReference>
<evidence type="ECO:0000313" key="13">
    <source>
        <dbReference type="EnsemblMetazoa" id="G2002.3:cds"/>
    </source>
</evidence>
<protein>
    <recommendedName>
        <fullName evidence="3">Spindle and centriole-associated protein 1</fullName>
    </recommendedName>
    <alternativeName>
        <fullName evidence="10">Coiled-coil domain-containing protein 52</fullName>
    </alternativeName>
</protein>
<keyword evidence="14" id="KW-1185">Reference proteome</keyword>
<evidence type="ECO:0000256" key="3">
    <source>
        <dbReference type="ARBA" id="ARBA00018313"/>
    </source>
</evidence>
<dbReference type="PANTHER" id="PTHR31167:SF3">
    <property type="entry name" value="SPINDLE AND CENTRIOLE-ASSOCIATED PROTEIN 1"/>
    <property type="match status" value="1"/>
</dbReference>
<feature type="region of interest" description="Disordered" evidence="12">
    <location>
        <begin position="716"/>
        <end position="742"/>
    </location>
</feature>
<keyword evidence="5" id="KW-0132">Cell division</keyword>
<evidence type="ECO:0000256" key="12">
    <source>
        <dbReference type="SAM" id="MobiDB-lite"/>
    </source>
</evidence>
<feature type="compositionally biased region" description="Low complexity" evidence="12">
    <location>
        <begin position="583"/>
        <end position="594"/>
    </location>
</feature>
<dbReference type="GO" id="GO:0051310">
    <property type="term" value="P:metaphase chromosome alignment"/>
    <property type="evidence" value="ECO:0007669"/>
    <property type="project" value="TreeGrafter"/>
</dbReference>
<dbReference type="GO" id="GO:0005813">
    <property type="term" value="C:centrosome"/>
    <property type="evidence" value="ECO:0007669"/>
    <property type="project" value="TreeGrafter"/>
</dbReference>
<keyword evidence="4" id="KW-0963">Cytoplasm</keyword>
<feature type="region of interest" description="Disordered" evidence="12">
    <location>
        <begin position="1"/>
        <end position="26"/>
    </location>
</feature>
<dbReference type="GO" id="GO:0051301">
    <property type="term" value="P:cell division"/>
    <property type="evidence" value="ECO:0007669"/>
    <property type="project" value="UniProtKB-KW"/>
</dbReference>